<organism evidence="4 5">
    <name type="scientific">Paenibacillus cremeus</name>
    <dbReference type="NCBI Taxonomy" id="2163881"/>
    <lineage>
        <taxon>Bacteria</taxon>
        <taxon>Bacillati</taxon>
        <taxon>Bacillota</taxon>
        <taxon>Bacilli</taxon>
        <taxon>Bacillales</taxon>
        <taxon>Paenibacillaceae</taxon>
        <taxon>Paenibacillus</taxon>
    </lineage>
</organism>
<evidence type="ECO:0000313" key="5">
    <source>
        <dbReference type="Proteomes" id="UP000317036"/>
    </source>
</evidence>
<dbReference type="EMBL" id="VNJI01000010">
    <property type="protein sequence ID" value="TVY10077.1"/>
    <property type="molecule type" value="Genomic_DNA"/>
</dbReference>
<name>A0A559KD60_9BACL</name>
<dbReference type="Gene3D" id="3.40.50.720">
    <property type="entry name" value="NAD(P)-binding Rossmann-like Domain"/>
    <property type="match status" value="1"/>
</dbReference>
<evidence type="ECO:0000259" key="2">
    <source>
        <dbReference type="Pfam" id="PF01370"/>
    </source>
</evidence>
<keyword evidence="5" id="KW-1185">Reference proteome</keyword>
<dbReference type="InterPro" id="IPR036291">
    <property type="entry name" value="NAD(P)-bd_dom_sf"/>
</dbReference>
<dbReference type="InterPro" id="IPR010099">
    <property type="entry name" value="SDR39U1"/>
</dbReference>
<dbReference type="NCBIfam" id="TIGR01777">
    <property type="entry name" value="yfcH"/>
    <property type="match status" value="1"/>
</dbReference>
<dbReference type="OrthoDB" id="9801773at2"/>
<comment type="similarity">
    <text evidence="1">Belongs to the NAD(P)-dependent epimerase/dehydratase family. SDR39U1 subfamily.</text>
</comment>
<evidence type="ECO:0000313" key="4">
    <source>
        <dbReference type="EMBL" id="TVY10077.1"/>
    </source>
</evidence>
<dbReference type="RefSeq" id="WP_144846121.1">
    <property type="nucleotide sequence ID" value="NZ_VNJI01000010.1"/>
</dbReference>
<dbReference type="Pfam" id="PF08338">
    <property type="entry name" value="DUF1731"/>
    <property type="match status" value="1"/>
</dbReference>
<comment type="caution">
    <text evidence="4">The sequence shown here is derived from an EMBL/GenBank/DDBJ whole genome shotgun (WGS) entry which is preliminary data.</text>
</comment>
<evidence type="ECO:0000259" key="3">
    <source>
        <dbReference type="Pfam" id="PF08338"/>
    </source>
</evidence>
<evidence type="ECO:0000256" key="1">
    <source>
        <dbReference type="ARBA" id="ARBA00009353"/>
    </source>
</evidence>
<dbReference type="Pfam" id="PF01370">
    <property type="entry name" value="Epimerase"/>
    <property type="match status" value="1"/>
</dbReference>
<dbReference type="PANTHER" id="PTHR11092:SF0">
    <property type="entry name" value="EPIMERASE FAMILY PROTEIN SDR39U1"/>
    <property type="match status" value="1"/>
</dbReference>
<accession>A0A559KD60</accession>
<protein>
    <submittedName>
        <fullName evidence="4">TIGR01777 family protein</fullName>
    </submittedName>
</protein>
<dbReference type="AlphaFoldDB" id="A0A559KD60"/>
<feature type="domain" description="NAD-dependent epimerase/dehydratase" evidence="2">
    <location>
        <begin position="3"/>
        <end position="212"/>
    </location>
</feature>
<dbReference type="InterPro" id="IPR013549">
    <property type="entry name" value="DUF1731"/>
</dbReference>
<proteinExistence type="inferred from homology"/>
<dbReference type="InterPro" id="IPR001509">
    <property type="entry name" value="Epimerase_deHydtase"/>
</dbReference>
<dbReference type="PANTHER" id="PTHR11092">
    <property type="entry name" value="SUGAR NUCLEOTIDE EPIMERASE RELATED"/>
    <property type="match status" value="1"/>
</dbReference>
<dbReference type="SUPFAM" id="SSF51735">
    <property type="entry name" value="NAD(P)-binding Rossmann-fold domains"/>
    <property type="match status" value="1"/>
</dbReference>
<dbReference type="Proteomes" id="UP000317036">
    <property type="component" value="Unassembled WGS sequence"/>
</dbReference>
<feature type="domain" description="DUF1731" evidence="3">
    <location>
        <begin position="248"/>
        <end position="294"/>
    </location>
</feature>
<reference evidence="4 5" key="1">
    <citation type="submission" date="2019-07" db="EMBL/GenBank/DDBJ databases">
        <authorList>
            <person name="Kim J."/>
        </authorList>
    </citation>
    <scope>NUCLEOTIDE SEQUENCE [LARGE SCALE GENOMIC DNA]</scope>
    <source>
        <strain evidence="4 5">JC52</strain>
    </source>
</reference>
<sequence>MKVAITGASGFIGQHLTKYYLEQKASIIHISRDKKKRTENPLIRHMTWSELETNVMPLEGVDAIVNLAGETINQRWTKSAKERIMQSRLDAVARVSSIIERLEKKPVLINASGISIYGSSEENVFMEDSELKVEGFLSQVLDQWEMAAEHIPDTRVVLLRIGIVLGTDGGALPQLMKPFKLGFGGRIGSGRQKMSFIHINDLCRLIDFCIQDEEIEGPVNAVTAFAVSNEEFGRELAKVLKKPYRFPVPAFLLKLMFGEMSTVLLESQAVLPIVANSKGFIFEYSLLEDALKDLLGKEKGR</sequence>
<gene>
    <name evidence="4" type="ORF">FPZ49_10155</name>
</gene>